<keyword evidence="1" id="KW-0472">Membrane</keyword>
<dbReference type="AlphaFoldDB" id="A0A242MIS1"/>
<protein>
    <recommendedName>
        <fullName evidence="4">Cyclic di-GMP-binding protein</fullName>
    </recommendedName>
</protein>
<gene>
    <name evidence="2" type="ORF">PAMC26577_26660</name>
</gene>
<organism evidence="2 3">
    <name type="scientific">Caballeronia sordidicola</name>
    <name type="common">Burkholderia sordidicola</name>
    <dbReference type="NCBI Taxonomy" id="196367"/>
    <lineage>
        <taxon>Bacteria</taxon>
        <taxon>Pseudomonadati</taxon>
        <taxon>Pseudomonadota</taxon>
        <taxon>Betaproteobacteria</taxon>
        <taxon>Burkholderiales</taxon>
        <taxon>Burkholderiaceae</taxon>
        <taxon>Caballeronia</taxon>
    </lineage>
</organism>
<accession>A0A242MIS1</accession>
<evidence type="ECO:0000313" key="2">
    <source>
        <dbReference type="EMBL" id="OTP70640.1"/>
    </source>
</evidence>
<comment type="caution">
    <text evidence="2">The sequence shown here is derived from an EMBL/GenBank/DDBJ whole genome shotgun (WGS) entry which is preliminary data.</text>
</comment>
<keyword evidence="1" id="KW-1133">Transmembrane helix</keyword>
<name>A0A242MIS1_CABSO</name>
<reference evidence="2 3" key="1">
    <citation type="submission" date="2017-03" db="EMBL/GenBank/DDBJ databases">
        <title>Genome analysis of strain PAMC 26577.</title>
        <authorList>
            <person name="Oh H.-M."/>
            <person name="Yang J.-A."/>
        </authorList>
    </citation>
    <scope>NUCLEOTIDE SEQUENCE [LARGE SCALE GENOMIC DNA]</scope>
    <source>
        <strain evidence="2 3">PAMC 26577</strain>
    </source>
</reference>
<sequence>MNAAAAQTSSQAPDFADAFDTASHAPITRTVELKRLGVRDTVALGAPDSRREYYFPVPAGVPITDAALQVDASYLRGDGGRTTMLVSLDGSPVLARALTQPQGNAAATIGVDGSPRANGYVRVGFEYASVINDAVCADQTAIGNVLRLAPGTRLNYRYNSGDIRDLRTAWSALSQTPAIAISSKRIGTAAYDTAWRAAAIMQRDGREPSVSGWPAVGDTVNLGTPDVPAALRAMPAFAALAAGGEHRLANAAEAGALLAISAPTALPADLIVADNAWRTNVNASLDALRVQAAVVSPEAASAFDDWRARVVAPLVTPLAPGEARLVHVAGQAAIVVGDTRSVGALAQVWRAVDGSNQLVVHQIDSAANGRHDVVPLAALGGVPRTVNVLRQASWTADFDLGAVAGAGRLPDDVVLDLAGSPNGHNSGVVASVFFNDTLIGSKLLDANGRAQRVTSHIPRTALSSRNLLRVTFTRQSDSGCASDEGYPAAVLPTSHLTLVKADADDNFTGMVARFATSASVLVPSAYLADSTTTLPRVARLADATGVDPQRATLTVTSGSAAVTPAGPFLAFDVALADQKSHVQVADARLAITGNDDETLYDVSQQGVGVLDVAHAGNTRGVIWRSVGARAPIVPVSLQLAQADVAVLDGTGVLKEIDTRDPAGMIRIDTGNEAGAPWSERWLSWTVPALLVGMFILLLMFAALVRSRKQQAEKLAEKQAGNPSSK</sequence>
<feature type="transmembrane region" description="Helical" evidence="1">
    <location>
        <begin position="681"/>
        <end position="704"/>
    </location>
</feature>
<proteinExistence type="predicted"/>
<evidence type="ECO:0008006" key="4">
    <source>
        <dbReference type="Google" id="ProtNLM"/>
    </source>
</evidence>
<evidence type="ECO:0000313" key="3">
    <source>
        <dbReference type="Proteomes" id="UP000195221"/>
    </source>
</evidence>
<dbReference type="EMBL" id="NBTZ01000106">
    <property type="protein sequence ID" value="OTP70640.1"/>
    <property type="molecule type" value="Genomic_DNA"/>
</dbReference>
<dbReference type="Gene3D" id="2.60.120.260">
    <property type="entry name" value="Galactose-binding domain-like"/>
    <property type="match status" value="2"/>
</dbReference>
<keyword evidence="1" id="KW-0812">Transmembrane</keyword>
<dbReference type="Proteomes" id="UP000195221">
    <property type="component" value="Unassembled WGS sequence"/>
</dbReference>
<evidence type="ECO:0000256" key="1">
    <source>
        <dbReference type="SAM" id="Phobius"/>
    </source>
</evidence>
<dbReference type="RefSeq" id="WP_086386610.1">
    <property type="nucleotide sequence ID" value="NZ_MSRG01000023.1"/>
</dbReference>